<gene>
    <name evidence="1" type="ORF">METZ01_LOCUS424489</name>
</gene>
<protein>
    <submittedName>
        <fullName evidence="1">Uncharacterized protein</fullName>
    </submittedName>
</protein>
<feature type="non-terminal residue" evidence="1">
    <location>
        <position position="156"/>
    </location>
</feature>
<proteinExistence type="predicted"/>
<sequence length="156" mass="17871">MPAISGFYASYIGKQRYGEYIEPSRIPSRFTNGIEGLNFLNIDQGYYKYPWALYSAGHADLDLNKFSPKEDMVRNRDKDTTILVGDSGGFQISKGVWMGEWLEPYGVDKKTDVIREKVLRFLEGTFDYSMILDLPTFSITHAHLHGLDTWQKCLQG</sequence>
<dbReference type="EMBL" id="UINC01168550">
    <property type="protein sequence ID" value="SVD71635.1"/>
    <property type="molecule type" value="Genomic_DNA"/>
</dbReference>
<dbReference type="AlphaFoldDB" id="A0A382XM03"/>
<reference evidence="1" key="1">
    <citation type="submission" date="2018-05" db="EMBL/GenBank/DDBJ databases">
        <authorList>
            <person name="Lanie J.A."/>
            <person name="Ng W.-L."/>
            <person name="Kazmierczak K.M."/>
            <person name="Andrzejewski T.M."/>
            <person name="Davidsen T.M."/>
            <person name="Wayne K.J."/>
            <person name="Tettelin H."/>
            <person name="Glass J.I."/>
            <person name="Rusch D."/>
            <person name="Podicherti R."/>
            <person name="Tsui H.-C.T."/>
            <person name="Winkler M.E."/>
        </authorList>
    </citation>
    <scope>NUCLEOTIDE SEQUENCE</scope>
</reference>
<evidence type="ECO:0000313" key="1">
    <source>
        <dbReference type="EMBL" id="SVD71635.1"/>
    </source>
</evidence>
<name>A0A382XM03_9ZZZZ</name>
<organism evidence="1">
    <name type="scientific">marine metagenome</name>
    <dbReference type="NCBI Taxonomy" id="408172"/>
    <lineage>
        <taxon>unclassified sequences</taxon>
        <taxon>metagenomes</taxon>
        <taxon>ecological metagenomes</taxon>
    </lineage>
</organism>
<accession>A0A382XM03</accession>